<protein>
    <submittedName>
        <fullName evidence="2">DUF4258 domain-containing protein</fullName>
    </submittedName>
</protein>
<dbReference type="Proteomes" id="UP000036045">
    <property type="component" value="Unassembled WGS sequence"/>
</dbReference>
<reference evidence="1 3" key="1">
    <citation type="submission" date="2015-05" db="EMBL/GenBank/DDBJ databases">
        <title>Whole genome sequence and identification of bacterial endophytes from Costus igneus.</title>
        <authorList>
            <person name="Lee Y.P."/>
            <person name="Gan H.M."/>
            <person name="Eng W."/>
            <person name="Wheatley M.S."/>
            <person name="Caraballo A."/>
            <person name="Polter S."/>
            <person name="Savka M.A."/>
            <person name="Hudson A.O."/>
        </authorList>
    </citation>
    <scope>NUCLEOTIDE SEQUENCE [LARGE SCALE GENOMIC DNA]</scope>
    <source>
        <strain evidence="1 3">RIT379</strain>
    </source>
</reference>
<dbReference type="EMBL" id="LDPH01000015">
    <property type="protein sequence ID" value="KLV25603.1"/>
    <property type="molecule type" value="Genomic_DNA"/>
</dbReference>
<proteinExistence type="predicted"/>
<dbReference type="RefSeq" id="WP_016204952.1">
    <property type="nucleotide sequence ID" value="NZ_CP053316.1"/>
</dbReference>
<dbReference type="OrthoDB" id="964236at2"/>
<gene>
    <name evidence="1" type="ORF">ABW02_15690</name>
    <name evidence="2" type="ORF">KD144_08755</name>
</gene>
<evidence type="ECO:0000313" key="3">
    <source>
        <dbReference type="Proteomes" id="UP000036045"/>
    </source>
</evidence>
<evidence type="ECO:0000313" key="1">
    <source>
        <dbReference type="EMBL" id="KLV25603.1"/>
    </source>
</evidence>
<dbReference type="InterPro" id="IPR025354">
    <property type="entry name" value="DUF4258"/>
</dbReference>
<dbReference type="Pfam" id="PF14076">
    <property type="entry name" value="DUF4258"/>
    <property type="match status" value="1"/>
</dbReference>
<reference evidence="2" key="2">
    <citation type="submission" date="2021-04" db="EMBL/GenBank/DDBJ databases">
        <title>Genomic analysis of electroactive and textile dye degrading Bacillus circulans strain: DC10 isolated from constructed wetland-microbial fuel cells treating textile dye wastewaters.</title>
        <authorList>
            <person name="Patel D.U."/>
            <person name="Desai C.R."/>
        </authorList>
    </citation>
    <scope>NUCLEOTIDE SEQUENCE</scope>
    <source>
        <strain evidence="2">DC10</strain>
    </source>
</reference>
<name>A0A0J1IHZ9_NIACI</name>
<accession>A0A0J1IHZ9</accession>
<organism evidence="1 3">
    <name type="scientific">Niallia circulans</name>
    <name type="common">Bacillus circulans</name>
    <dbReference type="NCBI Taxonomy" id="1397"/>
    <lineage>
        <taxon>Bacteria</taxon>
        <taxon>Bacillati</taxon>
        <taxon>Bacillota</taxon>
        <taxon>Bacilli</taxon>
        <taxon>Bacillales</taxon>
        <taxon>Bacillaceae</taxon>
        <taxon>Niallia</taxon>
    </lineage>
</organism>
<keyword evidence="3" id="KW-1185">Reference proteome</keyword>
<dbReference type="EMBL" id="JAGTPX010000006">
    <property type="protein sequence ID" value="MBR8669631.1"/>
    <property type="molecule type" value="Genomic_DNA"/>
</dbReference>
<evidence type="ECO:0000313" key="2">
    <source>
        <dbReference type="EMBL" id="MBR8669631.1"/>
    </source>
</evidence>
<dbReference type="PATRIC" id="fig|1397.4.peg.1326"/>
<comment type="caution">
    <text evidence="1">The sequence shown here is derived from an EMBL/GenBank/DDBJ whole genome shotgun (WGS) entry which is preliminary data.</text>
</comment>
<dbReference type="AlphaFoldDB" id="A0A0J1IHZ9"/>
<sequence length="97" mass="10954">MKLQEVKKVLFSGKGKIIISIHTMQRLEQRGYTKADIVTAILNGEIVERQSISKVAVLGRDTDDNPVVVVIAKVSNHQFKIVTTMPPIDRSRFKYCI</sequence>